<evidence type="ECO:0000256" key="2">
    <source>
        <dbReference type="SAM" id="Phobius"/>
    </source>
</evidence>
<dbReference type="Proteomes" id="UP001299546">
    <property type="component" value="Unassembled WGS sequence"/>
</dbReference>
<evidence type="ECO:0000313" key="3">
    <source>
        <dbReference type="EMBL" id="MCB7385812.1"/>
    </source>
</evidence>
<sequence length="228" mass="25594">MHNRKFDEDYFDDNFEVTYSEELPEISLDFDEEEPYESPRRKRQKASPKAVRREPPRNPATDRPPASDLASPLRAPMRAGTKLVEKVVSAVLRIAPVVMSALIILLTLFVVWTEHGSYGELSSISEEQNLTLILYLAVSAVVVLWELCSFFFILGGIWSKTGRGITFFILIYACSYAVSLFSGLIPEGLAVLDGIRGGLMMFSSLYPRLFTPCLIGIITCVFQKISQK</sequence>
<feature type="transmembrane region" description="Helical" evidence="2">
    <location>
        <begin position="87"/>
        <end position="112"/>
    </location>
</feature>
<evidence type="ECO:0000313" key="4">
    <source>
        <dbReference type="Proteomes" id="UP001299546"/>
    </source>
</evidence>
<accession>A0ABS8DBL2</accession>
<feature type="transmembrane region" description="Helical" evidence="2">
    <location>
        <begin position="132"/>
        <end position="158"/>
    </location>
</feature>
<feature type="region of interest" description="Disordered" evidence="1">
    <location>
        <begin position="26"/>
        <end position="72"/>
    </location>
</feature>
<feature type="compositionally biased region" description="Acidic residues" evidence="1">
    <location>
        <begin position="26"/>
        <end position="36"/>
    </location>
</feature>
<comment type="caution">
    <text evidence="3">The sequence shown here is derived from an EMBL/GenBank/DDBJ whole genome shotgun (WGS) entry which is preliminary data.</text>
</comment>
<keyword evidence="2" id="KW-0472">Membrane</keyword>
<organism evidence="3 4">
    <name type="scientific">Bariatricus massiliensis</name>
    <dbReference type="NCBI Taxonomy" id="1745713"/>
    <lineage>
        <taxon>Bacteria</taxon>
        <taxon>Bacillati</taxon>
        <taxon>Bacillota</taxon>
        <taxon>Clostridia</taxon>
        <taxon>Lachnospirales</taxon>
        <taxon>Lachnospiraceae</taxon>
        <taxon>Bariatricus</taxon>
    </lineage>
</organism>
<keyword evidence="4" id="KW-1185">Reference proteome</keyword>
<keyword evidence="2" id="KW-0812">Transmembrane</keyword>
<evidence type="ECO:0000256" key="1">
    <source>
        <dbReference type="SAM" id="MobiDB-lite"/>
    </source>
</evidence>
<keyword evidence="2" id="KW-1133">Transmembrane helix</keyword>
<feature type="transmembrane region" description="Helical" evidence="2">
    <location>
        <begin position="165"/>
        <end position="185"/>
    </location>
</feature>
<reference evidence="3 4" key="1">
    <citation type="submission" date="2021-10" db="EMBL/GenBank/DDBJ databases">
        <title>Collection of gut derived symbiotic bacterial strains cultured from healthy donors.</title>
        <authorList>
            <person name="Lin H."/>
            <person name="Littmann E."/>
            <person name="Kohout C."/>
            <person name="Pamer E.G."/>
        </authorList>
    </citation>
    <scope>NUCLEOTIDE SEQUENCE [LARGE SCALE GENOMIC DNA]</scope>
    <source>
        <strain evidence="3 4">DFI.1.165</strain>
    </source>
</reference>
<dbReference type="EMBL" id="JAJCIS010000001">
    <property type="protein sequence ID" value="MCB7385812.1"/>
    <property type="molecule type" value="Genomic_DNA"/>
</dbReference>
<gene>
    <name evidence="3" type="ORF">LIZ65_00800</name>
</gene>
<feature type="transmembrane region" description="Helical" evidence="2">
    <location>
        <begin position="205"/>
        <end position="222"/>
    </location>
</feature>
<dbReference type="RefSeq" id="WP_066731746.1">
    <property type="nucleotide sequence ID" value="NZ_JAJCIQ010000001.1"/>
</dbReference>
<proteinExistence type="predicted"/>
<protein>
    <submittedName>
        <fullName evidence="3">Uncharacterized protein</fullName>
    </submittedName>
</protein>
<name>A0ABS8DBL2_9FIRM</name>